<dbReference type="GO" id="GO:0005524">
    <property type="term" value="F:ATP binding"/>
    <property type="evidence" value="ECO:0007669"/>
    <property type="project" value="UniProtKB-UniRule"/>
</dbReference>
<feature type="binding site" evidence="1">
    <location>
        <position position="218"/>
    </location>
    <ligand>
        <name>ATP</name>
        <dbReference type="ChEBI" id="CHEBI:30616"/>
    </ligand>
</feature>
<keyword evidence="1" id="KW-0479">Metal-binding</keyword>
<feature type="binding site" evidence="1">
    <location>
        <position position="52"/>
    </location>
    <ligand>
        <name>Mg(2+)</name>
        <dbReference type="ChEBI" id="CHEBI:18420"/>
        <label>1</label>
    </ligand>
</feature>
<dbReference type="NCBIfam" id="NF004351">
    <property type="entry name" value="PRK05731.1-4"/>
    <property type="match status" value="1"/>
</dbReference>
<keyword evidence="1" id="KW-0460">Magnesium</keyword>
<dbReference type="GO" id="GO:0009229">
    <property type="term" value="P:thiamine diphosphate biosynthetic process"/>
    <property type="evidence" value="ECO:0007669"/>
    <property type="project" value="UniProtKB-UniRule"/>
</dbReference>
<dbReference type="Gene3D" id="3.30.1330.10">
    <property type="entry name" value="PurM-like, N-terminal domain"/>
    <property type="match status" value="1"/>
</dbReference>
<evidence type="ECO:0000313" key="4">
    <source>
        <dbReference type="Proteomes" id="UP000198546"/>
    </source>
</evidence>
<protein>
    <recommendedName>
        <fullName evidence="1">Thiamine-monophosphate kinase</fullName>
        <shortName evidence="1">TMP kinase</shortName>
        <shortName evidence="1">Thiamine-phosphate kinase</shortName>
        <ecNumber evidence="1">2.7.4.16</ecNumber>
    </recommendedName>
</protein>
<comment type="catalytic activity">
    <reaction evidence="1">
        <text>thiamine phosphate + ATP = thiamine diphosphate + ADP</text>
        <dbReference type="Rhea" id="RHEA:15913"/>
        <dbReference type="ChEBI" id="CHEBI:30616"/>
        <dbReference type="ChEBI" id="CHEBI:37575"/>
        <dbReference type="ChEBI" id="CHEBI:58937"/>
        <dbReference type="ChEBI" id="CHEBI:456216"/>
        <dbReference type="EC" id="2.7.4.16"/>
    </reaction>
</comment>
<feature type="binding site" evidence="1">
    <location>
        <position position="82"/>
    </location>
    <ligand>
        <name>Mg(2+)</name>
        <dbReference type="ChEBI" id="CHEBI:18420"/>
        <label>2</label>
    </ligand>
</feature>
<feature type="binding site" evidence="1">
    <location>
        <position position="51"/>
    </location>
    <ligand>
        <name>Mg(2+)</name>
        <dbReference type="ChEBI" id="CHEBI:18420"/>
        <label>4</label>
    </ligand>
</feature>
<evidence type="ECO:0000256" key="1">
    <source>
        <dbReference type="HAMAP-Rule" id="MF_02128"/>
    </source>
</evidence>
<dbReference type="InterPro" id="IPR006283">
    <property type="entry name" value="ThiL-like"/>
</dbReference>
<dbReference type="GO" id="GO:0000287">
    <property type="term" value="F:magnesium ion binding"/>
    <property type="evidence" value="ECO:0007669"/>
    <property type="project" value="UniProtKB-UniRule"/>
</dbReference>
<dbReference type="PANTHER" id="PTHR30270:SF0">
    <property type="entry name" value="THIAMINE-MONOPHOSPHATE KINASE"/>
    <property type="match status" value="1"/>
</dbReference>
<organism evidence="3 4">
    <name type="scientific">Auraticoccus monumenti</name>
    <dbReference type="NCBI Taxonomy" id="675864"/>
    <lineage>
        <taxon>Bacteria</taxon>
        <taxon>Bacillati</taxon>
        <taxon>Actinomycetota</taxon>
        <taxon>Actinomycetes</taxon>
        <taxon>Propionibacteriales</taxon>
        <taxon>Propionibacteriaceae</taxon>
        <taxon>Auraticoccus</taxon>
    </lineage>
</organism>
<keyword evidence="1 3" id="KW-0418">Kinase</keyword>
<name>A0A1G7CN49_9ACTN</name>
<sequence length="319" mass="32417">MAEQAPTTLGGLGEFGAVALFTKGLSAHPGVFLGPGDDAAVLEGAGRLVVSTDTMVEGVHFRRDWSTGLETGRKAVAAAGADVEAMGADPWTLLISLSAPADLPLTWLRFFHQGVLEECERSGFGLVGGDTTRSRDVTVAVTVVGRLDGEPVTRAGARPGDVVALRGRLGWAAAGLAVLARGFRSPRAAVAAQLAPEVPWGAGRQARLAGATAMVDVSDGLLADLGHVARASGVAVDLDAGAFEVAPVLATVAQATGRDPMDFVLTGGEDHALAATFATGAVPEGWTPVGRVQQPGPDGPRVTVDGAVREGGQGHDHFG</sequence>
<comment type="caution">
    <text evidence="1">Lacks conserved residue(s) required for the propagation of feature annotation.</text>
</comment>
<feature type="binding site" evidence="1">
    <location>
        <position position="60"/>
    </location>
    <ligand>
        <name>substrate</name>
    </ligand>
</feature>
<feature type="binding site" evidence="1">
    <location>
        <position position="82"/>
    </location>
    <ligand>
        <name>Mg(2+)</name>
        <dbReference type="ChEBI" id="CHEBI:18420"/>
        <label>3</label>
    </ligand>
</feature>
<dbReference type="Gene3D" id="3.90.650.10">
    <property type="entry name" value="PurM-like C-terminal domain"/>
    <property type="match status" value="1"/>
</dbReference>
<dbReference type="UniPathway" id="UPA00060">
    <property type="reaction ID" value="UER00142"/>
</dbReference>
<feature type="binding site" evidence="1">
    <location>
        <position position="53"/>
    </location>
    <ligand>
        <name>Mg(2+)</name>
        <dbReference type="ChEBI" id="CHEBI:18420"/>
        <label>1</label>
    </ligand>
</feature>
<dbReference type="HAMAP" id="MF_02128">
    <property type="entry name" value="TMP_kinase"/>
    <property type="match status" value="1"/>
</dbReference>
<feature type="binding site" evidence="1">
    <location>
        <position position="130"/>
    </location>
    <ligand>
        <name>Mg(2+)</name>
        <dbReference type="ChEBI" id="CHEBI:18420"/>
        <label>1</label>
    </ligand>
</feature>
<dbReference type="InterPro" id="IPR036676">
    <property type="entry name" value="PurM-like_C_sf"/>
</dbReference>
<keyword evidence="1" id="KW-0784">Thiamine biosynthesis</keyword>
<gene>
    <name evidence="1" type="primary">thiL</name>
    <name evidence="3" type="ORF">SAMN04489747_3323</name>
</gene>
<evidence type="ECO:0000313" key="3">
    <source>
        <dbReference type="EMBL" id="SDE40757.1"/>
    </source>
</evidence>
<comment type="miscellaneous">
    <text evidence="1">Reaction mechanism of ThiL seems to utilize a direct, inline transfer of the gamma-phosphate of ATP to TMP rather than a phosphorylated enzyme intermediate.</text>
</comment>
<keyword evidence="1" id="KW-0547">Nucleotide-binding</keyword>
<dbReference type="NCBIfam" id="TIGR01379">
    <property type="entry name" value="thiL"/>
    <property type="match status" value="1"/>
</dbReference>
<dbReference type="Proteomes" id="UP000198546">
    <property type="component" value="Chromosome i"/>
</dbReference>
<feature type="domain" description="PurM-like N-terminal" evidence="2">
    <location>
        <begin position="36"/>
        <end position="146"/>
    </location>
</feature>
<dbReference type="CDD" id="cd02194">
    <property type="entry name" value="ThiL"/>
    <property type="match status" value="1"/>
</dbReference>
<feature type="binding site" evidence="1">
    <location>
        <position position="38"/>
    </location>
    <ligand>
        <name>Mg(2+)</name>
        <dbReference type="ChEBI" id="CHEBI:18420"/>
        <label>4</label>
    </ligand>
</feature>
<dbReference type="InterPro" id="IPR016188">
    <property type="entry name" value="PurM-like_N"/>
</dbReference>
<dbReference type="InterPro" id="IPR036921">
    <property type="entry name" value="PurM-like_N_sf"/>
</dbReference>
<dbReference type="PANTHER" id="PTHR30270">
    <property type="entry name" value="THIAMINE-MONOPHOSPHATE KINASE"/>
    <property type="match status" value="1"/>
</dbReference>
<comment type="pathway">
    <text evidence="1">Cofactor biosynthesis; thiamine diphosphate biosynthesis; thiamine diphosphate from thiamine phosphate: step 1/1.</text>
</comment>
<feature type="binding site" evidence="1">
    <location>
        <position position="154"/>
    </location>
    <ligand>
        <name>ATP</name>
        <dbReference type="ChEBI" id="CHEBI:30616"/>
    </ligand>
</feature>
<dbReference type="RefSeq" id="WP_090595065.1">
    <property type="nucleotide sequence ID" value="NZ_LT629688.1"/>
</dbReference>
<dbReference type="EMBL" id="LT629688">
    <property type="protein sequence ID" value="SDE40757.1"/>
    <property type="molecule type" value="Genomic_DNA"/>
</dbReference>
<accession>A0A1G7CN49</accession>
<dbReference type="PIRSF" id="PIRSF005303">
    <property type="entry name" value="Thiam_monoph_kin"/>
    <property type="match status" value="1"/>
</dbReference>
<dbReference type="GO" id="GO:0009030">
    <property type="term" value="F:thiamine-phosphate kinase activity"/>
    <property type="evidence" value="ECO:0007669"/>
    <property type="project" value="UniProtKB-UniRule"/>
</dbReference>
<feature type="binding site" evidence="1">
    <location>
        <position position="269"/>
    </location>
    <ligand>
        <name>substrate</name>
    </ligand>
</feature>
<feature type="binding site" evidence="1">
    <location>
        <begin position="129"/>
        <end position="130"/>
    </location>
    <ligand>
        <name>ATP</name>
        <dbReference type="ChEBI" id="CHEBI:30616"/>
    </ligand>
</feature>
<dbReference type="OrthoDB" id="9802811at2"/>
<evidence type="ECO:0000259" key="2">
    <source>
        <dbReference type="Pfam" id="PF00586"/>
    </source>
</evidence>
<dbReference type="AlphaFoldDB" id="A0A1G7CN49"/>
<dbReference type="SUPFAM" id="SSF56042">
    <property type="entry name" value="PurM C-terminal domain-like"/>
    <property type="match status" value="1"/>
</dbReference>
<dbReference type="GO" id="GO:0009228">
    <property type="term" value="P:thiamine biosynthetic process"/>
    <property type="evidence" value="ECO:0007669"/>
    <property type="project" value="UniProtKB-KW"/>
</dbReference>
<feature type="binding site" evidence="1">
    <location>
        <position position="53"/>
    </location>
    <ligand>
        <name>Mg(2+)</name>
        <dbReference type="ChEBI" id="CHEBI:18420"/>
        <label>2</label>
    </ligand>
</feature>
<dbReference type="SUPFAM" id="SSF55326">
    <property type="entry name" value="PurM N-terminal domain-like"/>
    <property type="match status" value="1"/>
</dbReference>
<reference evidence="3 4" key="1">
    <citation type="submission" date="2016-10" db="EMBL/GenBank/DDBJ databases">
        <authorList>
            <person name="de Groot N.N."/>
        </authorList>
    </citation>
    <scope>NUCLEOTIDE SEQUENCE [LARGE SCALE GENOMIC DNA]</scope>
    <source>
        <strain evidence="3 4">MON 2.2</strain>
    </source>
</reference>
<proteinExistence type="inferred from homology"/>
<keyword evidence="1" id="KW-0808">Transferase</keyword>
<feature type="binding site" evidence="1">
    <location>
        <position position="82"/>
    </location>
    <ligand>
        <name>Mg(2+)</name>
        <dbReference type="ChEBI" id="CHEBI:18420"/>
        <label>4</label>
    </ligand>
</feature>
<keyword evidence="1" id="KW-0067">ATP-binding</keyword>
<dbReference type="STRING" id="675864.SAMN04489747_3323"/>
<feature type="binding site" evidence="1">
    <location>
        <position position="38"/>
    </location>
    <ligand>
        <name>Mg(2+)</name>
        <dbReference type="ChEBI" id="CHEBI:18420"/>
        <label>3</label>
    </ligand>
</feature>
<dbReference type="Pfam" id="PF00586">
    <property type="entry name" value="AIRS"/>
    <property type="match status" value="1"/>
</dbReference>
<feature type="binding site" evidence="1">
    <location>
        <position position="219"/>
    </location>
    <ligand>
        <name>Mg(2+)</name>
        <dbReference type="ChEBI" id="CHEBI:18420"/>
        <label>5</label>
    </ligand>
</feature>
<comment type="function">
    <text evidence="1">Catalyzes the ATP-dependent phosphorylation of thiamine-monophosphate (TMP) to form thiamine-pyrophosphate (TPP), the active form of vitamin B1.</text>
</comment>
<dbReference type="EC" id="2.7.4.16" evidence="1"/>
<feature type="binding site" evidence="1">
    <location>
        <position position="216"/>
    </location>
    <ligand>
        <name>Mg(2+)</name>
        <dbReference type="ChEBI" id="CHEBI:18420"/>
        <label>3</label>
    </ligand>
</feature>
<comment type="similarity">
    <text evidence="1">Belongs to the thiamine-monophosphate kinase family.</text>
</comment>
<keyword evidence="4" id="KW-1185">Reference proteome</keyword>